<proteinExistence type="predicted"/>
<reference evidence="3" key="2">
    <citation type="submission" date="2014-07" db="EMBL/GenBank/DDBJ databases">
        <authorList>
            <person name="Hull J."/>
        </authorList>
    </citation>
    <scope>NUCLEOTIDE SEQUENCE</scope>
</reference>
<protein>
    <submittedName>
        <fullName evidence="3">MORC family CW-type zinc finger protein 2</fullName>
    </submittedName>
</protein>
<dbReference type="AlphaFoldDB" id="A0A0A9YAL7"/>
<name>A0A0A9YAL7_LYGHE</name>
<evidence type="ECO:0000313" key="3">
    <source>
        <dbReference type="EMBL" id="JAG30097.1"/>
    </source>
</evidence>
<sequence>MYYDRMYLEAMLNLFDCTCVSAVDVMLCAHELTVLPLQRVPEPLLHDDESRVGPLIPFNVTDLEQPELYSAMIIDKDKKLFVAHQTIALVLKIARECMDYYLALCIKRLRADMFPQKLTEVIAHLIGHPLSEDYVDSNCRIISSLSTHKTTASSRITTHDDNDDDDSSVG</sequence>
<accession>A0A0A9YAL7</accession>
<keyword evidence="1" id="KW-0862">Zinc</keyword>
<dbReference type="PROSITE" id="PS50966">
    <property type="entry name" value="ZF_SWIM"/>
    <property type="match status" value="1"/>
</dbReference>
<organism evidence="3">
    <name type="scientific">Lygus hesperus</name>
    <name type="common">Western plant bug</name>
    <dbReference type="NCBI Taxonomy" id="30085"/>
    <lineage>
        <taxon>Eukaryota</taxon>
        <taxon>Metazoa</taxon>
        <taxon>Ecdysozoa</taxon>
        <taxon>Arthropoda</taxon>
        <taxon>Hexapoda</taxon>
        <taxon>Insecta</taxon>
        <taxon>Pterygota</taxon>
        <taxon>Neoptera</taxon>
        <taxon>Paraneoptera</taxon>
        <taxon>Hemiptera</taxon>
        <taxon>Heteroptera</taxon>
        <taxon>Panheteroptera</taxon>
        <taxon>Cimicomorpha</taxon>
        <taxon>Miridae</taxon>
        <taxon>Mirini</taxon>
        <taxon>Lygus</taxon>
    </lineage>
</organism>
<evidence type="ECO:0000313" key="4">
    <source>
        <dbReference type="EMBL" id="JAQ14639.1"/>
    </source>
</evidence>
<feature type="domain" description="SWIM-type" evidence="2">
    <location>
        <begin position="2"/>
        <end position="39"/>
    </location>
</feature>
<keyword evidence="1" id="KW-0863">Zinc-finger</keyword>
<keyword evidence="1" id="KW-0479">Metal-binding</keyword>
<reference evidence="4" key="3">
    <citation type="journal article" date="2016" name="Gigascience">
        <title>De novo construction of an expanded transcriptome assembly for the western tarnished plant bug, Lygus hesperus.</title>
        <authorList>
            <person name="Tassone E.E."/>
            <person name="Geib S.M."/>
            <person name="Hall B."/>
            <person name="Fabrick J.A."/>
            <person name="Brent C.S."/>
            <person name="Hull J.J."/>
        </authorList>
    </citation>
    <scope>NUCLEOTIDE SEQUENCE</scope>
</reference>
<dbReference type="InterPro" id="IPR007527">
    <property type="entry name" value="Znf_SWIM"/>
</dbReference>
<evidence type="ECO:0000256" key="1">
    <source>
        <dbReference type="PROSITE-ProRule" id="PRU00325"/>
    </source>
</evidence>
<gene>
    <name evidence="3" type="primary">MORC2</name>
    <name evidence="3" type="ORF">CM83_54493</name>
    <name evidence="4" type="ORF">g.59313</name>
</gene>
<dbReference type="EMBL" id="GDHC01003990">
    <property type="protein sequence ID" value="JAQ14639.1"/>
    <property type="molecule type" value="Transcribed_RNA"/>
</dbReference>
<reference evidence="3" key="1">
    <citation type="journal article" date="2014" name="PLoS ONE">
        <title>Transcriptome-Based Identification of ABC Transporters in the Western Tarnished Plant Bug Lygus hesperus.</title>
        <authorList>
            <person name="Hull J.J."/>
            <person name="Chaney K."/>
            <person name="Geib S.M."/>
            <person name="Fabrick J.A."/>
            <person name="Brent C.S."/>
            <person name="Walsh D."/>
            <person name="Lavine L.C."/>
        </authorList>
    </citation>
    <scope>NUCLEOTIDE SEQUENCE</scope>
</reference>
<dbReference type="GO" id="GO:0008270">
    <property type="term" value="F:zinc ion binding"/>
    <property type="evidence" value="ECO:0007669"/>
    <property type="project" value="UniProtKB-KW"/>
</dbReference>
<evidence type="ECO:0000259" key="2">
    <source>
        <dbReference type="PROSITE" id="PS50966"/>
    </source>
</evidence>
<dbReference type="EMBL" id="GBHO01013507">
    <property type="protein sequence ID" value="JAG30097.1"/>
    <property type="molecule type" value="Transcribed_RNA"/>
</dbReference>